<dbReference type="PATRIC" id="fig|728005.3.peg.2361"/>
<proteinExistence type="predicted"/>
<reference evidence="3 5" key="2">
    <citation type="submission" date="2016-10" db="EMBL/GenBank/DDBJ databases">
        <authorList>
            <person name="de Groot N.N."/>
        </authorList>
    </citation>
    <scope>NUCLEOTIDE SEQUENCE [LARGE SCALE GENOMIC DNA]</scope>
    <source>
        <strain evidence="3 5">CGMCC 1.10210</strain>
    </source>
</reference>
<keyword evidence="4" id="KW-1185">Reference proteome</keyword>
<evidence type="ECO:0000313" key="3">
    <source>
        <dbReference type="EMBL" id="SFC90884.1"/>
    </source>
</evidence>
<reference evidence="2 4" key="1">
    <citation type="submission" date="2015-03" db="EMBL/GenBank/DDBJ databases">
        <authorList>
            <person name="Lepp D."/>
            <person name="Hassan Y.I."/>
            <person name="Li X.-Z."/>
            <person name="Zhou T."/>
        </authorList>
    </citation>
    <scope>NUCLEOTIDE SEQUENCE [LARGE SCALE GENOMIC DNA]</scope>
    <source>
        <strain evidence="2 4">Cr7-05</strain>
    </source>
</reference>
<organism evidence="3 5">
    <name type="scientific">Devosia psychrophila</name>
    <dbReference type="NCBI Taxonomy" id="728005"/>
    <lineage>
        <taxon>Bacteria</taxon>
        <taxon>Pseudomonadati</taxon>
        <taxon>Pseudomonadota</taxon>
        <taxon>Alphaproteobacteria</taxon>
        <taxon>Hyphomicrobiales</taxon>
        <taxon>Devosiaceae</taxon>
        <taxon>Devosia</taxon>
    </lineage>
</organism>
<dbReference type="GO" id="GO:0006974">
    <property type="term" value="P:DNA damage response"/>
    <property type="evidence" value="ECO:0007669"/>
    <property type="project" value="TreeGrafter"/>
</dbReference>
<name>A0A0F5PSC2_9HYPH</name>
<evidence type="ECO:0000313" key="5">
    <source>
        <dbReference type="Proteomes" id="UP000182258"/>
    </source>
</evidence>
<evidence type="ECO:0000313" key="4">
    <source>
        <dbReference type="Proteomes" id="UP000033519"/>
    </source>
</evidence>
<dbReference type="AlphaFoldDB" id="A0A0F5PSC2"/>
<evidence type="ECO:0008006" key="6">
    <source>
        <dbReference type="Google" id="ProtNLM"/>
    </source>
</evidence>
<dbReference type="EMBL" id="FOMB01000014">
    <property type="protein sequence ID" value="SFC90884.1"/>
    <property type="molecule type" value="Genomic_DNA"/>
</dbReference>
<dbReference type="Proteomes" id="UP000033519">
    <property type="component" value="Unassembled WGS sequence"/>
</dbReference>
<accession>A0A0F5PSC2</accession>
<protein>
    <recommendedName>
        <fullName evidence="6">26 kDa periplasmic immunogenic protein</fullName>
    </recommendedName>
</protein>
<dbReference type="PANTHER" id="PTHR34387">
    <property type="entry name" value="SLR1258 PROTEIN"/>
    <property type="match status" value="1"/>
</dbReference>
<dbReference type="Pfam" id="PF04402">
    <property type="entry name" value="SIMPL"/>
    <property type="match status" value="1"/>
</dbReference>
<dbReference type="InterPro" id="IPR052022">
    <property type="entry name" value="26kDa_periplasmic_antigen"/>
</dbReference>
<dbReference type="InterPro" id="IPR007497">
    <property type="entry name" value="SIMPL/DUF541"/>
</dbReference>
<evidence type="ECO:0000256" key="1">
    <source>
        <dbReference type="SAM" id="SignalP"/>
    </source>
</evidence>
<dbReference type="OrthoDB" id="9813144at2"/>
<sequence>MRRFAAAVPFALLATLVVPAYAGSITIEGRGEVMAAPDVAQINSGVTTQGATAREALDANSAAMAELIAQLKAFGIEARDIQTSGFSVNPNYVYTEERDANGYSLPPKIAGYQVANTVTVTVRALDTLGSILDKSVTIGANTVNGVTFSVADPSALYDEARKAAFADARAKAELYATAAGGTLDEINSISESQSFNSPQPVAMYSMRAEAEAAVPVEGGELAFAINVNVQWELDTDKK</sequence>
<dbReference type="Gene3D" id="3.30.110.170">
    <property type="entry name" value="Protein of unknown function (DUF541), domain 1"/>
    <property type="match status" value="1"/>
</dbReference>
<dbReference type="EMBL" id="LAPV01000192">
    <property type="protein sequence ID" value="KKC31296.1"/>
    <property type="molecule type" value="Genomic_DNA"/>
</dbReference>
<dbReference type="Gene3D" id="3.30.70.2970">
    <property type="entry name" value="Protein of unknown function (DUF541), domain 2"/>
    <property type="match status" value="1"/>
</dbReference>
<evidence type="ECO:0000313" key="2">
    <source>
        <dbReference type="EMBL" id="KKC31296.1"/>
    </source>
</evidence>
<dbReference type="STRING" id="728005.SAMN04488059_11458"/>
<dbReference type="PANTHER" id="PTHR34387:SF1">
    <property type="entry name" value="PERIPLASMIC IMMUNOGENIC PROTEIN"/>
    <property type="match status" value="1"/>
</dbReference>
<feature type="signal peptide" evidence="1">
    <location>
        <begin position="1"/>
        <end position="22"/>
    </location>
</feature>
<feature type="chain" id="PRO_5010418608" description="26 kDa periplasmic immunogenic protein" evidence="1">
    <location>
        <begin position="23"/>
        <end position="238"/>
    </location>
</feature>
<dbReference type="Proteomes" id="UP000182258">
    <property type="component" value="Unassembled WGS sequence"/>
</dbReference>
<gene>
    <name evidence="3" type="ORF">SAMN04488059_11458</name>
    <name evidence="2" type="ORF">WH91_20110</name>
</gene>
<keyword evidence="1" id="KW-0732">Signal</keyword>
<dbReference type="RefSeq" id="WP_046172786.1">
    <property type="nucleotide sequence ID" value="NZ_FOMB01000014.1"/>
</dbReference>